<comment type="caution">
    <text evidence="1">The sequence shown here is derived from an EMBL/GenBank/DDBJ whole genome shotgun (WGS) entry which is preliminary data.</text>
</comment>
<evidence type="ECO:0000313" key="2">
    <source>
        <dbReference type="Proteomes" id="UP000499080"/>
    </source>
</evidence>
<keyword evidence="2" id="KW-1185">Reference proteome</keyword>
<dbReference type="Proteomes" id="UP000499080">
    <property type="component" value="Unassembled WGS sequence"/>
</dbReference>
<sequence>MSTSTGTSPNFTQHDGDFHFISNNPVQLLLQGSDQDKVTFTVFLSALQVIPSSHPFKLKKGTDFKQLHRGKHLRQN</sequence>
<name>A0A4Y2XB24_ARAVE</name>
<protein>
    <submittedName>
        <fullName evidence="1">Uncharacterized protein</fullName>
    </submittedName>
</protein>
<reference evidence="1 2" key="1">
    <citation type="journal article" date="2019" name="Sci. Rep.">
        <title>Orb-weaving spider Araneus ventricosus genome elucidates the spidroin gene catalogue.</title>
        <authorList>
            <person name="Kono N."/>
            <person name="Nakamura H."/>
            <person name="Ohtoshi R."/>
            <person name="Moran D.A.P."/>
            <person name="Shinohara A."/>
            <person name="Yoshida Y."/>
            <person name="Fujiwara M."/>
            <person name="Mori M."/>
            <person name="Tomita M."/>
            <person name="Arakawa K."/>
        </authorList>
    </citation>
    <scope>NUCLEOTIDE SEQUENCE [LARGE SCALE GENOMIC DNA]</scope>
</reference>
<evidence type="ECO:0000313" key="1">
    <source>
        <dbReference type="EMBL" id="GBO46120.1"/>
    </source>
</evidence>
<dbReference type="EMBL" id="BGPR01073579">
    <property type="protein sequence ID" value="GBO46120.1"/>
    <property type="molecule type" value="Genomic_DNA"/>
</dbReference>
<proteinExistence type="predicted"/>
<gene>
    <name evidence="1" type="ORF">AVEN_258639_1</name>
</gene>
<dbReference type="AlphaFoldDB" id="A0A4Y2XB24"/>
<organism evidence="1 2">
    <name type="scientific">Araneus ventricosus</name>
    <name type="common">Orbweaver spider</name>
    <name type="synonym">Epeira ventricosa</name>
    <dbReference type="NCBI Taxonomy" id="182803"/>
    <lineage>
        <taxon>Eukaryota</taxon>
        <taxon>Metazoa</taxon>
        <taxon>Ecdysozoa</taxon>
        <taxon>Arthropoda</taxon>
        <taxon>Chelicerata</taxon>
        <taxon>Arachnida</taxon>
        <taxon>Araneae</taxon>
        <taxon>Araneomorphae</taxon>
        <taxon>Entelegynae</taxon>
        <taxon>Araneoidea</taxon>
        <taxon>Araneidae</taxon>
        <taxon>Araneus</taxon>
    </lineage>
</organism>
<accession>A0A4Y2XB24</accession>